<gene>
    <name evidence="2" type="ORF">McpAg1_16070</name>
</gene>
<dbReference type="InterPro" id="IPR036393">
    <property type="entry name" value="AceGlu_kinase-like_sf"/>
</dbReference>
<dbReference type="SUPFAM" id="SSF53633">
    <property type="entry name" value="Carbamate kinase-like"/>
    <property type="match status" value="1"/>
</dbReference>
<dbReference type="Proteomes" id="UP001273136">
    <property type="component" value="Unassembled WGS sequence"/>
</dbReference>
<dbReference type="Gene3D" id="3.40.1160.10">
    <property type="entry name" value="Acetylglutamate kinase-like"/>
    <property type="match status" value="1"/>
</dbReference>
<dbReference type="Pfam" id="PF00696">
    <property type="entry name" value="AA_kinase"/>
    <property type="match status" value="1"/>
</dbReference>
<organism evidence="2 3">
    <name type="scientific">Methanorbis furvi</name>
    <dbReference type="NCBI Taxonomy" id="3028299"/>
    <lineage>
        <taxon>Archaea</taxon>
        <taxon>Methanobacteriati</taxon>
        <taxon>Methanobacteriota</taxon>
        <taxon>Stenosarchaea group</taxon>
        <taxon>Methanomicrobia</taxon>
        <taxon>Methanomicrobiales</taxon>
        <taxon>Methanocorpusculaceae</taxon>
        <taxon>Methanorbis</taxon>
    </lineage>
</organism>
<feature type="domain" description="Aspartate/glutamate/uridylate kinase" evidence="1">
    <location>
        <begin position="14"/>
        <end position="181"/>
    </location>
</feature>
<dbReference type="AlphaFoldDB" id="A0AAE4SB45"/>
<evidence type="ECO:0000313" key="2">
    <source>
        <dbReference type="EMBL" id="MDV0442368.1"/>
    </source>
</evidence>
<protein>
    <recommendedName>
        <fullName evidence="1">Aspartate/glutamate/uridylate kinase domain-containing protein</fullName>
    </recommendedName>
</protein>
<dbReference type="RefSeq" id="WP_338094788.1">
    <property type="nucleotide sequence ID" value="NZ_JAWDKA010000009.1"/>
</dbReference>
<name>A0AAE4SB45_9EURY</name>
<evidence type="ECO:0000313" key="3">
    <source>
        <dbReference type="Proteomes" id="UP001273136"/>
    </source>
</evidence>
<accession>A0AAE4SB45</accession>
<keyword evidence="3" id="KW-1185">Reference proteome</keyword>
<sequence>MRQINSIADMTGGVVIKIGGSLMDVAGDVLHELAEAKTPALIIPGGGVFANDVRDLGIDGDAGHWMAVAAMDQYGWYLSDFGLKTTDICAMPKDGAEIFLPYTFLRACDPLPHSWDITSDSISAWIAGQLGCRLILLKSVDGVVVHGELLPKFPPDTDTDVIDPCCIQILKKYHTKAVILNGRRPGRLGRYLSGEDVPGTRLP</sequence>
<dbReference type="EMBL" id="JAWDKA010000009">
    <property type="protein sequence ID" value="MDV0442368.1"/>
    <property type="molecule type" value="Genomic_DNA"/>
</dbReference>
<reference evidence="2" key="1">
    <citation type="submission" date="2023-06" db="EMBL/GenBank/DDBJ databases">
        <title>Genome sequence of Methancorpusculaceae sp. Ag1.</title>
        <authorList>
            <person name="Protasov E."/>
            <person name="Platt K."/>
            <person name="Poehlein A."/>
            <person name="Daniel R."/>
            <person name="Brune A."/>
        </authorList>
    </citation>
    <scope>NUCLEOTIDE SEQUENCE</scope>
    <source>
        <strain evidence="2">Ag1</strain>
    </source>
</reference>
<dbReference type="InterPro" id="IPR001048">
    <property type="entry name" value="Asp/Glu/Uridylate_kinase"/>
</dbReference>
<evidence type="ECO:0000259" key="1">
    <source>
        <dbReference type="Pfam" id="PF00696"/>
    </source>
</evidence>
<comment type="caution">
    <text evidence="2">The sequence shown here is derived from an EMBL/GenBank/DDBJ whole genome shotgun (WGS) entry which is preliminary data.</text>
</comment>
<proteinExistence type="predicted"/>